<evidence type="ECO:0000259" key="21">
    <source>
        <dbReference type="PROSITE" id="PS50011"/>
    </source>
</evidence>
<feature type="region of interest" description="Disordered" evidence="19">
    <location>
        <begin position="1932"/>
        <end position="1980"/>
    </location>
</feature>
<evidence type="ECO:0000256" key="1">
    <source>
        <dbReference type="ARBA" id="ARBA00001946"/>
    </source>
</evidence>
<keyword evidence="14 18" id="KW-0175">Coiled coil</keyword>
<evidence type="ECO:0000259" key="23">
    <source>
        <dbReference type="PROSITE" id="PS50219"/>
    </source>
</evidence>
<keyword evidence="7" id="KW-0808">Transferase</keyword>
<dbReference type="Gene3D" id="1.20.5.340">
    <property type="match status" value="1"/>
</dbReference>
<keyword evidence="9 17" id="KW-0547">Nucleotide-binding</keyword>
<dbReference type="FunFam" id="3.30.200.20:FF:000017">
    <property type="entry name" value="Non-specific serine/threonine protein kinase"/>
    <property type="match status" value="1"/>
</dbReference>
<evidence type="ECO:0000256" key="2">
    <source>
        <dbReference type="ARBA" id="ARBA00004496"/>
    </source>
</evidence>
<dbReference type="Pfam" id="PF00069">
    <property type="entry name" value="Pkinase"/>
    <property type="match status" value="1"/>
</dbReference>
<feature type="compositionally biased region" description="Low complexity" evidence="19">
    <location>
        <begin position="1348"/>
        <end position="1359"/>
    </location>
</feature>
<dbReference type="Pfam" id="PF00169">
    <property type="entry name" value="PH"/>
    <property type="match status" value="1"/>
</dbReference>
<dbReference type="SUPFAM" id="SSF90257">
    <property type="entry name" value="Myosin rod fragments"/>
    <property type="match status" value="1"/>
</dbReference>
<evidence type="ECO:0000256" key="19">
    <source>
        <dbReference type="SAM" id="MobiDB-lite"/>
    </source>
</evidence>
<dbReference type="InterPro" id="IPR037708">
    <property type="entry name" value="CRIK_dom"/>
</dbReference>
<dbReference type="InterPro" id="IPR050839">
    <property type="entry name" value="Rho-assoc_Ser/Thr_Kinase"/>
</dbReference>
<dbReference type="Pfam" id="PF00433">
    <property type="entry name" value="Pkinase_C"/>
    <property type="match status" value="1"/>
</dbReference>
<dbReference type="SUPFAM" id="SSF57889">
    <property type="entry name" value="Cysteine-rich domain"/>
    <property type="match status" value="1"/>
</dbReference>
<feature type="coiled-coil region" evidence="18">
    <location>
        <begin position="468"/>
        <end position="818"/>
    </location>
</feature>
<evidence type="ECO:0000313" key="25">
    <source>
        <dbReference type="Proteomes" id="UP000085678"/>
    </source>
</evidence>
<dbReference type="SMART" id="SM00133">
    <property type="entry name" value="S_TK_X"/>
    <property type="match status" value="1"/>
</dbReference>
<dbReference type="SUPFAM" id="SSF50729">
    <property type="entry name" value="PH domain-like"/>
    <property type="match status" value="1"/>
</dbReference>
<gene>
    <name evidence="26" type="primary">LOC106174334</name>
</gene>
<dbReference type="InterPro" id="IPR017892">
    <property type="entry name" value="Pkinase_C"/>
</dbReference>
<evidence type="ECO:0000256" key="4">
    <source>
        <dbReference type="ARBA" id="ARBA00022490"/>
    </source>
</evidence>
<dbReference type="Gene3D" id="3.30.200.20">
    <property type="entry name" value="Phosphorylase Kinase, domain 1"/>
    <property type="match status" value="1"/>
</dbReference>
<keyword evidence="13 17" id="KW-0067">ATP-binding</keyword>
<feature type="domain" description="Phorbol-ester/DAG-type" evidence="22">
    <location>
        <begin position="1367"/>
        <end position="1416"/>
    </location>
</feature>
<evidence type="ECO:0000256" key="14">
    <source>
        <dbReference type="ARBA" id="ARBA00023054"/>
    </source>
</evidence>
<dbReference type="OrthoDB" id="2156623at2759"/>
<dbReference type="SMART" id="SM00233">
    <property type="entry name" value="PH"/>
    <property type="match status" value="1"/>
</dbReference>
<dbReference type="InterPro" id="IPR017441">
    <property type="entry name" value="Protein_kinase_ATP_BS"/>
</dbReference>
<dbReference type="PROSITE" id="PS51285">
    <property type="entry name" value="AGC_KINASE_CTER"/>
    <property type="match status" value="1"/>
</dbReference>
<dbReference type="FunFam" id="1.10.510.10:FF:000751">
    <property type="entry name" value="Non-specific serine/threonine protein kinase"/>
    <property type="match status" value="1"/>
</dbReference>
<accession>A0A1S3JLQ9</accession>
<dbReference type="Gene3D" id="1.10.510.10">
    <property type="entry name" value="Transferase(Phosphotransferase) domain 1"/>
    <property type="match status" value="1"/>
</dbReference>
<dbReference type="PROSITE" id="PS50003">
    <property type="entry name" value="PH_DOMAIN"/>
    <property type="match status" value="1"/>
</dbReference>
<dbReference type="InterPro" id="IPR002219">
    <property type="entry name" value="PKC_DAG/PE"/>
</dbReference>
<evidence type="ECO:0000259" key="22">
    <source>
        <dbReference type="PROSITE" id="PS50081"/>
    </source>
</evidence>
<evidence type="ECO:0000259" key="20">
    <source>
        <dbReference type="PROSITE" id="PS50003"/>
    </source>
</evidence>
<dbReference type="SMART" id="SM00036">
    <property type="entry name" value="CNH"/>
    <property type="match status" value="1"/>
</dbReference>
<evidence type="ECO:0000256" key="16">
    <source>
        <dbReference type="ARBA" id="ARBA00048679"/>
    </source>
</evidence>
<feature type="region of interest" description="Disordered" evidence="19">
    <location>
        <begin position="961"/>
        <end position="982"/>
    </location>
</feature>
<keyword evidence="8" id="KW-0479">Metal-binding</keyword>
<dbReference type="GO" id="GO:0106310">
    <property type="term" value="F:protein serine kinase activity"/>
    <property type="evidence" value="ECO:0007669"/>
    <property type="project" value="RHEA"/>
</dbReference>
<dbReference type="GO" id="GO:0000281">
    <property type="term" value="P:mitotic cytokinesis"/>
    <property type="evidence" value="ECO:0007669"/>
    <property type="project" value="InterPro"/>
</dbReference>
<evidence type="ECO:0000256" key="18">
    <source>
        <dbReference type="SAM" id="Coils"/>
    </source>
</evidence>
<dbReference type="GO" id="GO:0005524">
    <property type="term" value="F:ATP binding"/>
    <property type="evidence" value="ECO:0007669"/>
    <property type="project" value="UniProtKB-UniRule"/>
</dbReference>
<dbReference type="EC" id="2.7.11.1" evidence="3"/>
<dbReference type="FunCoup" id="A0A1S3JLQ9">
    <property type="interactions" value="76"/>
</dbReference>
<dbReference type="GO" id="GO:0031032">
    <property type="term" value="P:actomyosin structure organization"/>
    <property type="evidence" value="ECO:0007669"/>
    <property type="project" value="TreeGrafter"/>
</dbReference>
<dbReference type="CDD" id="cd05601">
    <property type="entry name" value="STKc_CRIK"/>
    <property type="match status" value="1"/>
</dbReference>
<dbReference type="InterPro" id="IPR000961">
    <property type="entry name" value="AGC-kinase_C"/>
</dbReference>
<evidence type="ECO:0000259" key="24">
    <source>
        <dbReference type="PROSITE" id="PS51285"/>
    </source>
</evidence>
<keyword evidence="11 26" id="KW-0418">Kinase</keyword>
<dbReference type="PANTHER" id="PTHR22988">
    <property type="entry name" value="MYOTONIC DYSTROPHY S/T KINASE-RELATED"/>
    <property type="match status" value="1"/>
</dbReference>
<keyword evidence="4" id="KW-0963">Cytoplasm</keyword>
<feature type="domain" description="PH" evidence="20">
    <location>
        <begin position="1448"/>
        <end position="1563"/>
    </location>
</feature>
<dbReference type="PROSITE" id="PS00479">
    <property type="entry name" value="ZF_DAG_PE_1"/>
    <property type="match status" value="1"/>
</dbReference>
<keyword evidence="12" id="KW-0862">Zinc</keyword>
<keyword evidence="6" id="KW-0597">Phosphoprotein</keyword>
<dbReference type="GO" id="GO:0005856">
    <property type="term" value="C:cytoskeleton"/>
    <property type="evidence" value="ECO:0007669"/>
    <property type="project" value="TreeGrafter"/>
</dbReference>
<dbReference type="FunFam" id="2.30.29.30:FF:000081">
    <property type="entry name" value="Citron rho-interacting serine/threonine kinase"/>
    <property type="match status" value="1"/>
</dbReference>
<evidence type="ECO:0000256" key="10">
    <source>
        <dbReference type="ARBA" id="ARBA00022771"/>
    </source>
</evidence>
<dbReference type="InParanoid" id="A0A1S3JLQ9"/>
<dbReference type="GO" id="GO:0008270">
    <property type="term" value="F:zinc ion binding"/>
    <property type="evidence" value="ECO:0007669"/>
    <property type="project" value="UniProtKB-KW"/>
</dbReference>
<feature type="region of interest" description="Disordered" evidence="19">
    <location>
        <begin position="1340"/>
        <end position="1366"/>
    </location>
</feature>
<evidence type="ECO:0000313" key="26">
    <source>
        <dbReference type="RefSeq" id="XP_013411318.1"/>
    </source>
</evidence>
<dbReference type="RefSeq" id="XP_013411318.1">
    <property type="nucleotide sequence ID" value="XM_013555864.1"/>
</dbReference>
<dbReference type="Proteomes" id="UP000085678">
    <property type="component" value="Unplaced"/>
</dbReference>
<dbReference type="Pfam" id="PF00130">
    <property type="entry name" value="C1_1"/>
    <property type="match status" value="1"/>
</dbReference>
<dbReference type="KEGG" id="lak:106174334"/>
<dbReference type="Gene3D" id="1.10.287.1490">
    <property type="match status" value="1"/>
</dbReference>
<feature type="region of interest" description="Disordered" evidence="19">
    <location>
        <begin position="1235"/>
        <end position="1269"/>
    </location>
</feature>
<evidence type="ECO:0000256" key="7">
    <source>
        <dbReference type="ARBA" id="ARBA00022679"/>
    </source>
</evidence>
<evidence type="ECO:0000256" key="13">
    <source>
        <dbReference type="ARBA" id="ARBA00022840"/>
    </source>
</evidence>
<proteinExistence type="predicted"/>
<evidence type="ECO:0000256" key="8">
    <source>
        <dbReference type="ARBA" id="ARBA00022723"/>
    </source>
</evidence>
<dbReference type="InterPro" id="IPR011993">
    <property type="entry name" value="PH-like_dom_sf"/>
</dbReference>
<dbReference type="PROSITE" id="PS00108">
    <property type="entry name" value="PROTEIN_KINASE_ST"/>
    <property type="match status" value="1"/>
</dbReference>
<evidence type="ECO:0000256" key="15">
    <source>
        <dbReference type="ARBA" id="ARBA00047899"/>
    </source>
</evidence>
<keyword evidence="10" id="KW-0863">Zinc-finger</keyword>
<dbReference type="PANTHER" id="PTHR22988:SF71">
    <property type="entry name" value="CITRON RHO-INTERACTING KINASE"/>
    <property type="match status" value="1"/>
</dbReference>
<protein>
    <recommendedName>
        <fullName evidence="3">non-specific serine/threonine protein kinase</fullName>
        <ecNumber evidence="3">2.7.11.1</ecNumber>
    </recommendedName>
</protein>
<evidence type="ECO:0000256" key="9">
    <source>
        <dbReference type="ARBA" id="ARBA00022741"/>
    </source>
</evidence>
<comment type="cofactor">
    <cofactor evidence="1">
        <name>Mg(2+)</name>
        <dbReference type="ChEBI" id="CHEBI:18420"/>
    </cofactor>
</comment>
<feature type="domain" description="Protein kinase" evidence="21">
    <location>
        <begin position="83"/>
        <end position="349"/>
    </location>
</feature>
<sequence>MSDCSKDPIVSRVIRLNQLFLGKTCHQAKAQLGREGLLDALFVLYEECNNEHMLKNEYVAAFVEKFRHFLSELRELRIGVSDFEVEKVIGRGHFGDVQLVREKQNGDVYAMKVLRKSDTLSQQNVAFYEEERDIMAKANSTWLTQLQYAFQDAHHLYLIMEFHPGGDLLSLLGRYDDVFEESMTRFYLAEMVLAIHSLHTMGYVHRDIKPENILIDRTGHIKLADFGSAAKLTAAKTVISKMPVGTPDYIAPEVLMSMNNEKGTGSYGEECDWWSLGCVAYEMLYGNTPFTDENCSAMVTYSNIMDYKNHLKFPADTPVSESCTDLMKRLLTHADRRLDYQGLCHHKFFSTIDLTNIRQTKPPFIPTVNSLDDTSNFDEFDKIPEEPSIDDFKTRREFSGKDLPFIGFTYTKAPPSIERLSQSDTSMTSVTNTDHIEKQLSLKNQQLQNTKVKCMELESLECSMREDATKLENKMLEKDELVKKLKDERDILERDMASYITEISNLKRLLQFEKEERIKTDERAMQLLGDIREQAQQFQKMREENNRATLEEHKEIISQLEQEKYAVSRRADKLEKELKRSEKEAEEWQKKAEKWQHKYDKMKENTRRSSQVFKCEMSISSEQHQSEAAELRARLEKMTRQNCETCELLEKVRKAKEKVEEELISLKQKVGDENVRIKLFEAEEKCQALEDELEKLKRADNREESNKAELKEKSKRIQLLTTKVTDLEDELHEKEQHHQNQAKLFFDKRTELQDKIQSLENQVAKLNEEKHMIELNSTISIDDYEEKGQKVLEMENTIAMMKTTMAHLQKQVDEYKKMEGSIPELKESRKIKEGRICDLEQEKKYFEKRIEQLEMQVQQMQTRMDYNRKRVIEVQSEMQVEYEKHQTEVKTIRTKLQECERLADDAKLKKSQWEAVEKSLKSKVEELQKGEKQLKARIAELEVEGKHAEKEAKEKIANLEREKSTVESRLAAAKNSSSEMEKKVQKAAEEKMKLEARLNEARQESQDNSGKLRKLEEQNKQLKMVCTELESQIEDMEALNLDLEENDGKLVEEKNNLEKKLDSHEEDVAKLKSELSSVHQARLLVEKRYDELNQLYDTTVAAHQLEVNTLTGRLAEQKERNDKIYKQLLEMESLKSDLELEVKNLQREVDALTQENVGIKEEISVMITTTKSLKTTNFKLAQGLEEAVEKGEMLKEENSELQNRIESVQVQHSQEKFKLDSTIAQQTKLIDYLQSKTENPPKKKKAIFSSTSKPKPGSTPAPVTSTNQVRDLQGRLEHERTKNQDLREQIIKLQSQVQELKRDLDKKGMGVQQSEAPIPARYKTSLAFQFSATDLLRATRDRDELDTSSSSSGSSSQGQERMRHNIPHKFTTGLNTRARQCAVCLGTIPFVKQASKCTECNIVCHPKCHQALAATCGLPTEYMEHFTARMNRRDMSPTSRSSSSDLSWTEMEGWMKIPSKSGKQGWEKKWVTLEDTKLCIFDDHTCQTMVDEFDLCPPKGTVSLHTAVSPAEINTTAVADLRFIMKLEARSHTTCWPGRTMYLMALSFPEKQKWIATIEAIINQQDEDDREFQAKVLGNSILRVKGNSRIDVNCTLLLDNQILLIGAEEGLFAHELLSKPQATSITRMAGMNLPVYQIKILKEMGMVLMIRGKDRHIATVEFKIMKAKVHEALVSKSSVVNLTCVQNVLGCTVLDCAMTGDGGCIVAAMPTKVALLKYNTSLREFCLRGEFSTADPCSCICVTSSFAIIGTDKFYKLSFDNNKITEYLDKTDRSLAFAAYGAASYDSFPISVLKVKPGEFLLCWNEFGIFVDSNGRRSRSEDLKWNGLPLAFAFREPYLFVTHFNSLQLLEIKEHGSGGQATLDLPSPRMLGPAVSPGAVYIGSVSPTTVEIYCFKGNLQACSQIDSSDYSDTESKENYNVNTPASVRSTRISNKREIMQNTPSQRFKSPYPTSSSRRPTRRSPRFSPSDDDTFDGASTIDLDSDTASLSSYTETTVKYKFAASPKVKRAKYGKVVHTDL</sequence>
<evidence type="ECO:0000256" key="17">
    <source>
        <dbReference type="PROSITE-ProRule" id="PRU10141"/>
    </source>
</evidence>
<dbReference type="InterPro" id="IPR008271">
    <property type="entry name" value="Ser/Thr_kinase_AS"/>
</dbReference>
<dbReference type="Gene3D" id="3.30.60.20">
    <property type="match status" value="1"/>
</dbReference>
<dbReference type="InterPro" id="IPR001849">
    <property type="entry name" value="PH_domain"/>
</dbReference>
<name>A0A1S3JLQ9_LINAN</name>
<feature type="coiled-coil region" evidence="18">
    <location>
        <begin position="1269"/>
        <end position="1303"/>
    </location>
</feature>
<feature type="domain" description="AGC-kinase C-terminal" evidence="24">
    <location>
        <begin position="350"/>
        <end position="420"/>
    </location>
</feature>
<dbReference type="PROSITE" id="PS50011">
    <property type="entry name" value="PROTEIN_KINASE_DOM"/>
    <property type="match status" value="1"/>
</dbReference>
<dbReference type="PROSITE" id="PS50219">
    <property type="entry name" value="CNH"/>
    <property type="match status" value="1"/>
</dbReference>
<dbReference type="SMART" id="SM00109">
    <property type="entry name" value="C1"/>
    <property type="match status" value="1"/>
</dbReference>
<feature type="binding site" evidence="17">
    <location>
        <position position="112"/>
    </location>
    <ligand>
        <name>ATP</name>
        <dbReference type="ChEBI" id="CHEBI:30616"/>
    </ligand>
</feature>
<dbReference type="Gene3D" id="2.30.29.30">
    <property type="entry name" value="Pleckstrin-homology domain (PH domain)/Phosphotyrosine-binding domain (PTB)"/>
    <property type="match status" value="1"/>
</dbReference>
<dbReference type="PROSITE" id="PS50081">
    <property type="entry name" value="ZF_DAG_PE_2"/>
    <property type="match status" value="1"/>
</dbReference>
<evidence type="ECO:0000256" key="5">
    <source>
        <dbReference type="ARBA" id="ARBA00022527"/>
    </source>
</evidence>
<dbReference type="SUPFAM" id="SSF56112">
    <property type="entry name" value="Protein kinase-like (PK-like)"/>
    <property type="match status" value="1"/>
</dbReference>
<comment type="catalytic activity">
    <reaction evidence="16">
        <text>L-seryl-[protein] + ATP = O-phospho-L-seryl-[protein] + ADP + H(+)</text>
        <dbReference type="Rhea" id="RHEA:17989"/>
        <dbReference type="Rhea" id="RHEA-COMP:9863"/>
        <dbReference type="Rhea" id="RHEA-COMP:11604"/>
        <dbReference type="ChEBI" id="CHEBI:15378"/>
        <dbReference type="ChEBI" id="CHEBI:29999"/>
        <dbReference type="ChEBI" id="CHEBI:30616"/>
        <dbReference type="ChEBI" id="CHEBI:83421"/>
        <dbReference type="ChEBI" id="CHEBI:456216"/>
        <dbReference type="EC" id="2.7.11.1"/>
    </reaction>
</comment>
<dbReference type="CDD" id="cd20814">
    <property type="entry name" value="CRIK"/>
    <property type="match status" value="1"/>
</dbReference>
<dbReference type="InterPro" id="IPR011009">
    <property type="entry name" value="Kinase-like_dom_sf"/>
</dbReference>
<dbReference type="PROSITE" id="PS00107">
    <property type="entry name" value="PROTEIN_KINASE_ATP"/>
    <property type="match status" value="1"/>
</dbReference>
<evidence type="ECO:0000256" key="6">
    <source>
        <dbReference type="ARBA" id="ARBA00022553"/>
    </source>
</evidence>
<dbReference type="STRING" id="7574.A0A1S3JLQ9"/>
<dbReference type="Pfam" id="PF00780">
    <property type="entry name" value="CNH"/>
    <property type="match status" value="1"/>
</dbReference>
<evidence type="ECO:0000256" key="12">
    <source>
        <dbReference type="ARBA" id="ARBA00022833"/>
    </source>
</evidence>
<keyword evidence="25" id="KW-1185">Reference proteome</keyword>
<feature type="compositionally biased region" description="Low complexity" evidence="19">
    <location>
        <begin position="1249"/>
        <end position="1262"/>
    </location>
</feature>
<feature type="domain" description="CNH" evidence="23">
    <location>
        <begin position="1589"/>
        <end position="1878"/>
    </location>
</feature>
<keyword evidence="5" id="KW-0723">Serine/threonine-protein kinase</keyword>
<dbReference type="GO" id="GO:0005737">
    <property type="term" value="C:cytoplasm"/>
    <property type="evidence" value="ECO:0007669"/>
    <property type="project" value="UniProtKB-SubCell"/>
</dbReference>
<dbReference type="GO" id="GO:0004674">
    <property type="term" value="F:protein serine/threonine kinase activity"/>
    <property type="evidence" value="ECO:0007669"/>
    <property type="project" value="UniProtKB-KW"/>
</dbReference>
<dbReference type="SMART" id="SM00220">
    <property type="entry name" value="S_TKc"/>
    <property type="match status" value="1"/>
</dbReference>
<dbReference type="InterPro" id="IPR000719">
    <property type="entry name" value="Prot_kinase_dom"/>
</dbReference>
<dbReference type="InterPro" id="IPR001180">
    <property type="entry name" value="CNH_dom"/>
</dbReference>
<organism evidence="25 26">
    <name type="scientific">Lingula anatina</name>
    <name type="common">Brachiopod</name>
    <name type="synonym">Lingula unguis</name>
    <dbReference type="NCBI Taxonomy" id="7574"/>
    <lineage>
        <taxon>Eukaryota</taxon>
        <taxon>Metazoa</taxon>
        <taxon>Spiralia</taxon>
        <taxon>Lophotrochozoa</taxon>
        <taxon>Brachiopoda</taxon>
        <taxon>Linguliformea</taxon>
        <taxon>Lingulata</taxon>
        <taxon>Lingulida</taxon>
        <taxon>Linguloidea</taxon>
        <taxon>Lingulidae</taxon>
        <taxon>Lingula</taxon>
    </lineage>
</organism>
<evidence type="ECO:0000256" key="3">
    <source>
        <dbReference type="ARBA" id="ARBA00012513"/>
    </source>
</evidence>
<dbReference type="InterPro" id="IPR046349">
    <property type="entry name" value="C1-like_sf"/>
</dbReference>
<evidence type="ECO:0000256" key="11">
    <source>
        <dbReference type="ARBA" id="ARBA00022777"/>
    </source>
</evidence>
<dbReference type="GeneID" id="106174334"/>
<comment type="subcellular location">
    <subcellularLocation>
        <location evidence="2">Cytoplasm</location>
    </subcellularLocation>
</comment>
<reference evidence="26" key="1">
    <citation type="submission" date="2025-08" db="UniProtKB">
        <authorList>
            <consortium name="RefSeq"/>
        </authorList>
    </citation>
    <scope>IDENTIFICATION</scope>
    <source>
        <tissue evidence="26">Gonads</tissue>
    </source>
</reference>
<comment type="catalytic activity">
    <reaction evidence="15">
        <text>L-threonyl-[protein] + ATP = O-phospho-L-threonyl-[protein] + ADP + H(+)</text>
        <dbReference type="Rhea" id="RHEA:46608"/>
        <dbReference type="Rhea" id="RHEA-COMP:11060"/>
        <dbReference type="Rhea" id="RHEA-COMP:11605"/>
        <dbReference type="ChEBI" id="CHEBI:15378"/>
        <dbReference type="ChEBI" id="CHEBI:30013"/>
        <dbReference type="ChEBI" id="CHEBI:30616"/>
        <dbReference type="ChEBI" id="CHEBI:61977"/>
        <dbReference type="ChEBI" id="CHEBI:456216"/>
        <dbReference type="EC" id="2.7.11.1"/>
    </reaction>
</comment>